<dbReference type="RefSeq" id="WP_263250740.1">
    <property type="nucleotide sequence ID" value="NZ_BAABLT010000033.1"/>
</dbReference>
<dbReference type="InterPro" id="IPR015168">
    <property type="entry name" value="SsuA/THI5"/>
</dbReference>
<sequence>MSPGSRPVPRRNLLKIAGGAVAAGALMGAGGCGLLGGSKSADGGNGQVEKAHLRVGALPVNDLAPLHLAVRNGYFQQEGLTVEIVTAPDGSAALNSTIGGDYDITYSSYVPFFQAQAKGVAQLKIVADCASAAPNTTVAMTSPGSKIRKPQDLSGKTIAISGMNTISELLIKATLQAYGVNPDKVKLVPIPFINMPSALAQERVDAALLTEPFITLAARDSGAVPVVDTDTGPLTDLPLTGYGATAQFCDQNPKTVAAFQRVMDRAVAESQDRSKIEPLLPDFAKIDKETASIITLLKFNSHPDATRLQRVPRLMKEFGFINTDLDVASMIVAPPQS</sequence>
<dbReference type="Pfam" id="PF09084">
    <property type="entry name" value="NMT1"/>
    <property type="match status" value="1"/>
</dbReference>
<dbReference type="InterPro" id="IPR006311">
    <property type="entry name" value="TAT_signal"/>
</dbReference>
<dbReference type="PANTHER" id="PTHR30024">
    <property type="entry name" value="ALIPHATIC SULFONATES-BINDING PROTEIN-RELATED"/>
    <property type="match status" value="1"/>
</dbReference>
<keyword evidence="3" id="KW-0732">Signal</keyword>
<organism evidence="6 7">
    <name type="scientific">Saccharopolyspora rosea</name>
    <dbReference type="NCBI Taxonomy" id="524884"/>
    <lineage>
        <taxon>Bacteria</taxon>
        <taxon>Bacillati</taxon>
        <taxon>Actinomycetota</taxon>
        <taxon>Actinomycetes</taxon>
        <taxon>Pseudonocardiales</taxon>
        <taxon>Pseudonocardiaceae</taxon>
        <taxon>Saccharopolyspora</taxon>
    </lineage>
</organism>
<dbReference type="SUPFAM" id="SSF53850">
    <property type="entry name" value="Periplasmic binding protein-like II"/>
    <property type="match status" value="1"/>
</dbReference>
<evidence type="ECO:0000259" key="5">
    <source>
        <dbReference type="Pfam" id="PF09084"/>
    </source>
</evidence>
<protein>
    <submittedName>
        <fullName evidence="6">ABC transporter substrate-binding protein</fullName>
    </submittedName>
</protein>
<comment type="similarity">
    <text evidence="2">Belongs to the bacterial solute-binding protein SsuA/TauA family.</text>
</comment>
<dbReference type="PANTHER" id="PTHR30024:SF47">
    <property type="entry name" value="TAURINE-BINDING PERIPLASMIC PROTEIN"/>
    <property type="match status" value="1"/>
</dbReference>
<keyword evidence="4" id="KW-0812">Transmembrane</keyword>
<evidence type="ECO:0000256" key="4">
    <source>
        <dbReference type="SAM" id="Phobius"/>
    </source>
</evidence>
<evidence type="ECO:0000256" key="1">
    <source>
        <dbReference type="ARBA" id="ARBA00004418"/>
    </source>
</evidence>
<gene>
    <name evidence="6" type="ORF">ACFQ16_04140</name>
</gene>
<keyword evidence="4" id="KW-0472">Membrane</keyword>
<evidence type="ECO:0000256" key="2">
    <source>
        <dbReference type="ARBA" id="ARBA00010742"/>
    </source>
</evidence>
<evidence type="ECO:0000313" key="6">
    <source>
        <dbReference type="EMBL" id="MFD0918926.1"/>
    </source>
</evidence>
<evidence type="ECO:0000313" key="7">
    <source>
        <dbReference type="Proteomes" id="UP001597018"/>
    </source>
</evidence>
<feature type="domain" description="SsuA/THI5-like" evidence="5">
    <location>
        <begin position="62"/>
        <end position="268"/>
    </location>
</feature>
<dbReference type="PROSITE" id="PS51257">
    <property type="entry name" value="PROKAR_LIPOPROTEIN"/>
    <property type="match status" value="1"/>
</dbReference>
<dbReference type="PROSITE" id="PS51318">
    <property type="entry name" value="TAT"/>
    <property type="match status" value="1"/>
</dbReference>
<keyword evidence="7" id="KW-1185">Reference proteome</keyword>
<proteinExistence type="inferred from homology"/>
<dbReference type="Gene3D" id="3.40.190.10">
    <property type="entry name" value="Periplasmic binding protein-like II"/>
    <property type="match status" value="2"/>
</dbReference>
<comment type="caution">
    <text evidence="6">The sequence shown here is derived from an EMBL/GenBank/DDBJ whole genome shotgun (WGS) entry which is preliminary data.</text>
</comment>
<evidence type="ECO:0000256" key="3">
    <source>
        <dbReference type="ARBA" id="ARBA00022729"/>
    </source>
</evidence>
<accession>A0ABW3FQ64</accession>
<dbReference type="Proteomes" id="UP001597018">
    <property type="component" value="Unassembled WGS sequence"/>
</dbReference>
<feature type="transmembrane region" description="Helical" evidence="4">
    <location>
        <begin position="12"/>
        <end position="36"/>
    </location>
</feature>
<reference evidence="7" key="1">
    <citation type="journal article" date="2019" name="Int. J. Syst. Evol. Microbiol.">
        <title>The Global Catalogue of Microorganisms (GCM) 10K type strain sequencing project: providing services to taxonomists for standard genome sequencing and annotation.</title>
        <authorList>
            <consortium name="The Broad Institute Genomics Platform"/>
            <consortium name="The Broad Institute Genome Sequencing Center for Infectious Disease"/>
            <person name="Wu L."/>
            <person name="Ma J."/>
        </authorList>
    </citation>
    <scope>NUCLEOTIDE SEQUENCE [LARGE SCALE GENOMIC DNA]</scope>
    <source>
        <strain evidence="7">CCUG 56401</strain>
    </source>
</reference>
<keyword evidence="4" id="KW-1133">Transmembrane helix</keyword>
<comment type="subcellular location">
    <subcellularLocation>
        <location evidence="1">Periplasm</location>
    </subcellularLocation>
</comment>
<dbReference type="EMBL" id="JBHTIW010000002">
    <property type="protein sequence ID" value="MFD0918926.1"/>
    <property type="molecule type" value="Genomic_DNA"/>
</dbReference>
<name>A0ABW3FQ64_9PSEU</name>